<dbReference type="EMBL" id="JANIBJ010000037">
    <property type="protein sequence ID" value="MCQ8105762.1"/>
    <property type="molecule type" value="Genomic_DNA"/>
</dbReference>
<feature type="domain" description="Polypeptide-transport-associated ShlB-type" evidence="5">
    <location>
        <begin position="29"/>
        <end position="103"/>
    </location>
</feature>
<dbReference type="InterPro" id="IPR051544">
    <property type="entry name" value="TPS_OM_transporter"/>
</dbReference>
<keyword evidence="1" id="KW-0472">Membrane</keyword>
<keyword evidence="2" id="KW-0812">Transmembrane</keyword>
<dbReference type="Gene3D" id="3.10.20.310">
    <property type="entry name" value="membrane protein fhac"/>
    <property type="match status" value="1"/>
</dbReference>
<evidence type="ECO:0000256" key="2">
    <source>
        <dbReference type="ARBA" id="ARBA00022692"/>
    </source>
</evidence>
<dbReference type="RefSeq" id="WP_256603792.1">
    <property type="nucleotide sequence ID" value="NZ_JANIBJ010000037.1"/>
</dbReference>
<protein>
    <submittedName>
        <fullName evidence="6">BamA/TamA family outer membrane protein</fullName>
    </submittedName>
</protein>
<reference evidence="6 7" key="1">
    <citation type="submission" date="2022-07" db="EMBL/GenBank/DDBJ databases">
        <title>Methylomonas rivi sp. nov., Methylomonas rosea sp. nov., Methylomonas aureus sp. nov. and Methylomonas subterranea sp. nov., four novel methanotrophs isolated from a freshwater creek and the deep terrestrial subsurface.</title>
        <authorList>
            <person name="Abin C."/>
            <person name="Sankaranarayanan K."/>
            <person name="Garner C."/>
            <person name="Sindelar R."/>
            <person name="Kotary K."/>
            <person name="Garner R."/>
            <person name="Barclay S."/>
            <person name="Lawson P."/>
            <person name="Krumholz L."/>
        </authorList>
    </citation>
    <scope>NUCLEOTIDE SEQUENCE [LARGE SCALE GENOMIC DNA]</scope>
    <source>
        <strain evidence="6 7">SURF-2</strain>
    </source>
</reference>
<evidence type="ECO:0000313" key="7">
    <source>
        <dbReference type="Proteomes" id="UP001524499"/>
    </source>
</evidence>
<gene>
    <name evidence="6" type="ORF">NP590_16755</name>
</gene>
<dbReference type="Gene3D" id="2.40.160.50">
    <property type="entry name" value="membrane protein fhac: a member of the omp85/tpsb transporter family"/>
    <property type="match status" value="1"/>
</dbReference>
<keyword evidence="3" id="KW-0998">Cell outer membrane</keyword>
<comment type="caution">
    <text evidence="6">The sequence shown here is derived from an EMBL/GenBank/DDBJ whole genome shotgun (WGS) entry which is preliminary data.</text>
</comment>
<keyword evidence="1" id="KW-1134">Transmembrane beta strand</keyword>
<proteinExistence type="predicted"/>
<dbReference type="Pfam" id="PF08479">
    <property type="entry name" value="POTRA_2"/>
    <property type="match status" value="1"/>
</dbReference>
<sequence length="522" mass="57146">MRWSRLMGGLVMLVQSARGLGADAVPTFDVLDFQISGNTVLEEETLERSVYPFMGPDKTVDDVEKARQALEEAYRKAGYPTVVVAIPEQDVKDGAVRLEVTEGTVETLHITGSRYYALGKIRDGVPALAEGRVPHMPDVQAQVGTLAEQSADRNITPIFRAGSTPGKMEVELRVKDELPLHGSVEVNTRNSENTTLTRVVGSLRYDNLWQKFHSASLSYQTAPEAPDEVSVWAGTYVLPTGWADTRLAMYGIGISSNTDLGISIGGASVLGAGSIYGARLVKPLSNAGDFMHSATVGFDYKSFDQTINIDGLDNQPISYASFLLGYDGAWRGEGRVSSLNLGAHFSVRGLGNDAREFESKRNDATPNFLYLTADFKHQQVLPLDFRLQGRASGQASSARLISNEQFAAGGPLSVRGYHQTQQLGDHGVNLSLELHTPKLVPADWDSVQNLRLLGFVDWAGLWTNDPLPPTEAYTELAAAGLGLRMQVFKHFNGELDWGYPFHKQGSVEPGQQRIDFRMAYEF</sequence>
<evidence type="ECO:0000256" key="3">
    <source>
        <dbReference type="ARBA" id="ARBA00023237"/>
    </source>
</evidence>
<evidence type="ECO:0000256" key="1">
    <source>
        <dbReference type="ARBA" id="ARBA00022452"/>
    </source>
</evidence>
<dbReference type="InterPro" id="IPR005565">
    <property type="entry name" value="Hemolysn_activator_HlyB_C"/>
</dbReference>
<dbReference type="PANTHER" id="PTHR34597:SF6">
    <property type="entry name" value="BLR6126 PROTEIN"/>
    <property type="match status" value="1"/>
</dbReference>
<name>A0ABT1TJV9_9GAMM</name>
<dbReference type="PANTHER" id="PTHR34597">
    <property type="entry name" value="SLR1661 PROTEIN"/>
    <property type="match status" value="1"/>
</dbReference>
<feature type="domain" description="Haemolysin activator HlyB C-terminal" evidence="4">
    <location>
        <begin position="167"/>
        <end position="485"/>
    </location>
</feature>
<dbReference type="Pfam" id="PF03865">
    <property type="entry name" value="ShlB"/>
    <property type="match status" value="1"/>
</dbReference>
<evidence type="ECO:0000313" key="6">
    <source>
        <dbReference type="EMBL" id="MCQ8105762.1"/>
    </source>
</evidence>
<dbReference type="InterPro" id="IPR013686">
    <property type="entry name" value="Polypept-transport_assoc_ShlB"/>
</dbReference>
<accession>A0ABT1TJV9</accession>
<dbReference type="Proteomes" id="UP001524499">
    <property type="component" value="Unassembled WGS sequence"/>
</dbReference>
<organism evidence="6 7">
    <name type="scientific">Methylomonas subterranea</name>
    <dbReference type="NCBI Taxonomy" id="2952225"/>
    <lineage>
        <taxon>Bacteria</taxon>
        <taxon>Pseudomonadati</taxon>
        <taxon>Pseudomonadota</taxon>
        <taxon>Gammaproteobacteria</taxon>
        <taxon>Methylococcales</taxon>
        <taxon>Methylococcaceae</taxon>
        <taxon>Methylomonas</taxon>
    </lineage>
</organism>
<keyword evidence="7" id="KW-1185">Reference proteome</keyword>
<evidence type="ECO:0000259" key="4">
    <source>
        <dbReference type="Pfam" id="PF03865"/>
    </source>
</evidence>
<evidence type="ECO:0000259" key="5">
    <source>
        <dbReference type="Pfam" id="PF08479"/>
    </source>
</evidence>